<accession>W6MAC5</accession>
<proteinExistence type="predicted"/>
<sequence length="47" mass="5396">MGFGWAAEQGLRYSVRQLKKSERAWRNSPLQELPEQPVWAGPPSNEL</sequence>
<evidence type="ECO:0000313" key="2">
    <source>
        <dbReference type="EMBL" id="CDI04697.1"/>
    </source>
</evidence>
<name>W6MAC5_9GAMM</name>
<dbReference type="Proteomes" id="UP000035760">
    <property type="component" value="Unassembled WGS sequence"/>
</dbReference>
<protein>
    <submittedName>
        <fullName evidence="2">Uncharacterized protein</fullName>
    </submittedName>
</protein>
<reference evidence="2" key="1">
    <citation type="submission" date="2013-07" db="EMBL/GenBank/DDBJ databases">
        <authorList>
            <person name="McIlroy S."/>
        </authorList>
    </citation>
    <scope>NUCLEOTIDE SEQUENCE [LARGE SCALE GENOMIC DNA]</scope>
    <source>
        <strain evidence="2">Run_A_D11</strain>
    </source>
</reference>
<feature type="region of interest" description="Disordered" evidence="1">
    <location>
        <begin position="26"/>
        <end position="47"/>
    </location>
</feature>
<gene>
    <name evidence="2" type="ORF">BN873_p40002</name>
</gene>
<evidence type="ECO:0000256" key="1">
    <source>
        <dbReference type="SAM" id="MobiDB-lite"/>
    </source>
</evidence>
<organism evidence="2 3">
    <name type="scientific">Candidatus Competibacter denitrificans Run_A_D11</name>
    <dbReference type="NCBI Taxonomy" id="1400863"/>
    <lineage>
        <taxon>Bacteria</taxon>
        <taxon>Pseudomonadati</taxon>
        <taxon>Pseudomonadota</taxon>
        <taxon>Gammaproteobacteria</taxon>
        <taxon>Candidatus Competibacteraceae</taxon>
        <taxon>Candidatus Competibacter</taxon>
    </lineage>
</organism>
<keyword evidence="3" id="KW-1185">Reference proteome</keyword>
<reference evidence="2" key="2">
    <citation type="submission" date="2014-03" db="EMBL/GenBank/DDBJ databases">
        <title>Candidatus Competibacter-lineage genomes retrieved from metagenomes reveal functional metabolic diversity.</title>
        <authorList>
            <person name="McIlroy S.J."/>
            <person name="Albertsen M."/>
            <person name="Andresen E.K."/>
            <person name="Saunders A.M."/>
            <person name="Kristiansen R."/>
            <person name="Stokholm-Bjerregaard M."/>
            <person name="Nielsen K.L."/>
            <person name="Nielsen P.H."/>
        </authorList>
    </citation>
    <scope>NUCLEOTIDE SEQUENCE</scope>
    <source>
        <strain evidence="2">Run_A_D11</strain>
    </source>
</reference>
<dbReference type="AlphaFoldDB" id="W6MAC5"/>
<comment type="caution">
    <text evidence="2">The sequence shown here is derived from an EMBL/GenBank/DDBJ whole genome shotgun (WGS) entry which is preliminary data.</text>
</comment>
<evidence type="ECO:0000313" key="3">
    <source>
        <dbReference type="Proteomes" id="UP000035760"/>
    </source>
</evidence>
<dbReference type="EMBL" id="CBTJ020000116">
    <property type="protein sequence ID" value="CDI04697.1"/>
    <property type="molecule type" value="Genomic_DNA"/>
</dbReference>